<dbReference type="GO" id="GO:0031267">
    <property type="term" value="F:small GTPase binding"/>
    <property type="evidence" value="ECO:0007669"/>
    <property type="project" value="InterPro"/>
</dbReference>
<gene>
    <name evidence="6" type="ORF">BT96DRAFT_806006</name>
</gene>
<dbReference type="OrthoDB" id="361693at2759"/>
<evidence type="ECO:0000256" key="3">
    <source>
        <dbReference type="ARBA" id="ARBA00022448"/>
    </source>
</evidence>
<dbReference type="GO" id="GO:0005829">
    <property type="term" value="C:cytosol"/>
    <property type="evidence" value="ECO:0007669"/>
    <property type="project" value="TreeGrafter"/>
</dbReference>
<reference evidence="6" key="1">
    <citation type="journal article" date="2019" name="Environ. Microbiol.">
        <title>Fungal ecological strategies reflected in gene transcription - a case study of two litter decomposers.</title>
        <authorList>
            <person name="Barbi F."/>
            <person name="Kohler A."/>
            <person name="Barry K."/>
            <person name="Baskaran P."/>
            <person name="Daum C."/>
            <person name="Fauchery L."/>
            <person name="Ihrmark K."/>
            <person name="Kuo A."/>
            <person name="LaButti K."/>
            <person name="Lipzen A."/>
            <person name="Morin E."/>
            <person name="Grigoriev I.V."/>
            <person name="Henrissat B."/>
            <person name="Lindahl B."/>
            <person name="Martin F."/>
        </authorList>
    </citation>
    <scope>NUCLEOTIDE SEQUENCE</scope>
    <source>
        <strain evidence="6">JB14</strain>
    </source>
</reference>
<dbReference type="GO" id="GO:0006606">
    <property type="term" value="P:protein import into nucleus"/>
    <property type="evidence" value="ECO:0007669"/>
    <property type="project" value="TreeGrafter"/>
</dbReference>
<evidence type="ECO:0000313" key="7">
    <source>
        <dbReference type="Proteomes" id="UP000799118"/>
    </source>
</evidence>
<evidence type="ECO:0000256" key="2">
    <source>
        <dbReference type="ARBA" id="ARBA00007991"/>
    </source>
</evidence>
<feature type="domain" description="Importin N-terminal" evidence="5">
    <location>
        <begin position="28"/>
        <end position="98"/>
    </location>
</feature>
<dbReference type="SUPFAM" id="SSF48371">
    <property type="entry name" value="ARM repeat"/>
    <property type="match status" value="1"/>
</dbReference>
<keyword evidence="4" id="KW-0539">Nucleus</keyword>
<sequence length="1024" mass="115478">MAQEVSPEELFAVISDATSQDPSRVEPSAKRLKQLFQQAGVYDALHIIAATKTLPLPIRIQASLQFKNEALKNWKSRKLQTPQNRDNIRKRCLTFLEEEDATIADCNKVSVARIARADFPEAWPSLIDELMAVINTNLTQRYIMGVDDPLSFLRLQRALQLLCGVTKEFSSMKMLTGVQTMKKIFDHLHLTINDNFVKVFERVQVSLDPRNFGNPSLCADLVISHLLFKVLVTLAAWVWQQSSRMSNEEKQINGSWLAQVFSNSIQQLQSLVVRRAEVLKLHVALPNSQAFTAHQILTKHIRRFGKFYLRMASVDPKRLAELPNCSDLVMFYWSQITEAANNLSKIQDQPAALYPVRFLVQGLVLFKDLLGQWKAQRRDGTPNKNVLTAQFIGEAVTVIVGSLLPLPQADLKSLEDDPEEWVSTEEQDDQQWEYELRPCSERVLTQISNQYPQYVTPLLTKVFMDAVSPGASISVANKEALYCAIGRCCQRLKGEIHFEDWVNQILTAEVQLPAESDPFMFLLKRRIAWVLGKWMSESCCSPNMPAIWQILIHLLSQRGRGSTVIRLTAAVALRQGVDTLDFNPDEFAPFLSGAVTQLMNLIGEANTFDSKRKVDDALNVVIDRAGAKIIPLVPLISGPIPALWMEADDDWLFKSSLLVTMTNLVKAIGIESVGLSHIVVPLVQDSMNQGFNLDGDGIDLWKEAMRNTATIDNPNPQAALSSLIPLLVQHLNTNLDLLGTLLYITESYFILDPSRMLKIDAVALLQVFLGIIQGPAIQQNKKDAIGALSILVQLTHSSLWGEAMHTSGLFPHLLDVFIIEDEDTQILCQIEYLFSRIALSDCPMFLQLISAAESNTGHVPLTEAKVYDLFLDRWWGTFDAMSQPRHRKLIAMGTAVLVSTGRPEILSRLHSEFFNLWMDVFCEIREAQNPPPTDDNGEEVQSILTLYWEHDDAPASYYQGSEGTPEYERRKQIFEKDPVRMEKLSTFVGARLRQAQEICGPSFEQYLREADPTVLEQIRAEVSM</sequence>
<dbReference type="InterPro" id="IPR016024">
    <property type="entry name" value="ARM-type_fold"/>
</dbReference>
<comment type="similarity">
    <text evidence="2">Belongs to the importin beta family.</text>
</comment>
<dbReference type="GO" id="GO:0005635">
    <property type="term" value="C:nuclear envelope"/>
    <property type="evidence" value="ECO:0007669"/>
    <property type="project" value="TreeGrafter"/>
</dbReference>
<dbReference type="Proteomes" id="UP000799118">
    <property type="component" value="Unassembled WGS sequence"/>
</dbReference>
<dbReference type="InterPro" id="IPR058669">
    <property type="entry name" value="TPR_IPO7/11-like"/>
</dbReference>
<dbReference type="EMBL" id="ML769386">
    <property type="protein sequence ID" value="KAE9410199.1"/>
    <property type="molecule type" value="Genomic_DNA"/>
</dbReference>
<dbReference type="AlphaFoldDB" id="A0A6A4II73"/>
<dbReference type="PANTHER" id="PTHR10997:SF7">
    <property type="entry name" value="IMPORTIN-11"/>
    <property type="match status" value="1"/>
</dbReference>
<comment type="subcellular location">
    <subcellularLocation>
        <location evidence="1">Nucleus</location>
    </subcellularLocation>
</comment>
<evidence type="ECO:0000259" key="5">
    <source>
        <dbReference type="PROSITE" id="PS50166"/>
    </source>
</evidence>
<proteinExistence type="inferred from homology"/>
<dbReference type="Pfam" id="PF03810">
    <property type="entry name" value="IBN_N"/>
    <property type="match status" value="1"/>
</dbReference>
<evidence type="ECO:0000256" key="1">
    <source>
        <dbReference type="ARBA" id="ARBA00004123"/>
    </source>
</evidence>
<dbReference type="PROSITE" id="PS50166">
    <property type="entry name" value="IMPORTIN_B_NT"/>
    <property type="match status" value="1"/>
</dbReference>
<dbReference type="Gene3D" id="1.25.10.10">
    <property type="entry name" value="Leucine-rich Repeat Variant"/>
    <property type="match status" value="1"/>
</dbReference>
<protein>
    <submittedName>
        <fullName evidence="6">ARM repeat-containing protein</fullName>
    </submittedName>
</protein>
<dbReference type="PANTHER" id="PTHR10997">
    <property type="entry name" value="IMPORTIN-7, 8, 11"/>
    <property type="match status" value="1"/>
</dbReference>
<evidence type="ECO:0000313" key="6">
    <source>
        <dbReference type="EMBL" id="KAE9410199.1"/>
    </source>
</evidence>
<keyword evidence="7" id="KW-1185">Reference proteome</keyword>
<dbReference type="InterPro" id="IPR001494">
    <property type="entry name" value="Importin-beta_N"/>
</dbReference>
<accession>A0A6A4II73</accession>
<keyword evidence="3" id="KW-0813">Transport</keyword>
<evidence type="ECO:0000256" key="4">
    <source>
        <dbReference type="ARBA" id="ARBA00023242"/>
    </source>
</evidence>
<name>A0A6A4II73_9AGAR</name>
<dbReference type="Pfam" id="PF25758">
    <property type="entry name" value="TPR_IPO11"/>
    <property type="match status" value="1"/>
</dbReference>
<dbReference type="InterPro" id="IPR011989">
    <property type="entry name" value="ARM-like"/>
</dbReference>
<organism evidence="6 7">
    <name type="scientific">Gymnopus androsaceus JB14</name>
    <dbReference type="NCBI Taxonomy" id="1447944"/>
    <lineage>
        <taxon>Eukaryota</taxon>
        <taxon>Fungi</taxon>
        <taxon>Dikarya</taxon>
        <taxon>Basidiomycota</taxon>
        <taxon>Agaricomycotina</taxon>
        <taxon>Agaricomycetes</taxon>
        <taxon>Agaricomycetidae</taxon>
        <taxon>Agaricales</taxon>
        <taxon>Marasmiineae</taxon>
        <taxon>Omphalotaceae</taxon>
        <taxon>Gymnopus</taxon>
    </lineage>
</organism>